<protein>
    <submittedName>
        <fullName evidence="2">Catechol 2,3-dioxygenase-like lactoylglutathione lyase family enzyme</fullName>
    </submittedName>
</protein>
<dbReference type="InterPro" id="IPR004360">
    <property type="entry name" value="Glyas_Fos-R_dOase_dom"/>
</dbReference>
<evidence type="ECO:0000313" key="3">
    <source>
        <dbReference type="Proteomes" id="UP000252585"/>
    </source>
</evidence>
<dbReference type="InterPro" id="IPR037523">
    <property type="entry name" value="VOC_core"/>
</dbReference>
<dbReference type="CDD" id="cd06587">
    <property type="entry name" value="VOC"/>
    <property type="match status" value="1"/>
</dbReference>
<dbReference type="RefSeq" id="WP_114354559.1">
    <property type="nucleotide sequence ID" value="NZ_QPJJ01000025.1"/>
</dbReference>
<dbReference type="Gene3D" id="3.10.180.10">
    <property type="entry name" value="2,3-Dihydroxybiphenyl 1,2-Dioxygenase, domain 1"/>
    <property type="match status" value="1"/>
</dbReference>
<dbReference type="InterPro" id="IPR029068">
    <property type="entry name" value="Glyas_Bleomycin-R_OHBP_Dase"/>
</dbReference>
<dbReference type="Proteomes" id="UP000252585">
    <property type="component" value="Unassembled WGS sequence"/>
</dbReference>
<evidence type="ECO:0000313" key="2">
    <source>
        <dbReference type="EMBL" id="RCW62570.1"/>
    </source>
</evidence>
<feature type="domain" description="VOC" evidence="1">
    <location>
        <begin position="7"/>
        <end position="128"/>
    </location>
</feature>
<proteinExistence type="predicted"/>
<name>A0A368X3J3_9BACI</name>
<keyword evidence="3" id="KW-1185">Reference proteome</keyword>
<dbReference type="GO" id="GO:0051213">
    <property type="term" value="F:dioxygenase activity"/>
    <property type="evidence" value="ECO:0007669"/>
    <property type="project" value="UniProtKB-KW"/>
</dbReference>
<dbReference type="OrthoDB" id="291991at2"/>
<dbReference type="PROSITE" id="PS51819">
    <property type="entry name" value="VOC"/>
    <property type="match status" value="1"/>
</dbReference>
<keyword evidence="2" id="KW-0223">Dioxygenase</keyword>
<sequence>MSHFISHIATVEIPVTNLEASIIFYTDILGVKIYFKGEKEAMLTFEEKGVPSLYLVQTVSAETLSFKNTNNGIQHSVIDFYTADLKSFYHWLIEKNVEVGSLNMDAESGIGGFGFKDLDGNSFGATNVLQK</sequence>
<organism evidence="2 3">
    <name type="scientific">Saliterribacillus persicus</name>
    <dbReference type="NCBI Taxonomy" id="930114"/>
    <lineage>
        <taxon>Bacteria</taxon>
        <taxon>Bacillati</taxon>
        <taxon>Bacillota</taxon>
        <taxon>Bacilli</taxon>
        <taxon>Bacillales</taxon>
        <taxon>Bacillaceae</taxon>
        <taxon>Saliterribacillus</taxon>
    </lineage>
</organism>
<reference evidence="2 3" key="1">
    <citation type="submission" date="2018-07" db="EMBL/GenBank/DDBJ databases">
        <title>Genomic Encyclopedia of Type Strains, Phase IV (KMG-IV): sequencing the most valuable type-strain genomes for metagenomic binning, comparative biology and taxonomic classification.</title>
        <authorList>
            <person name="Goeker M."/>
        </authorList>
    </citation>
    <scope>NUCLEOTIDE SEQUENCE [LARGE SCALE GENOMIC DNA]</scope>
    <source>
        <strain evidence="2 3">DSM 27696</strain>
    </source>
</reference>
<keyword evidence="2" id="KW-0456">Lyase</keyword>
<dbReference type="Pfam" id="PF00903">
    <property type="entry name" value="Glyoxalase"/>
    <property type="match status" value="1"/>
</dbReference>
<gene>
    <name evidence="2" type="ORF">DFR57_12513</name>
</gene>
<dbReference type="AlphaFoldDB" id="A0A368X3J3"/>
<comment type="caution">
    <text evidence="2">The sequence shown here is derived from an EMBL/GenBank/DDBJ whole genome shotgun (WGS) entry which is preliminary data.</text>
</comment>
<evidence type="ECO:0000259" key="1">
    <source>
        <dbReference type="PROSITE" id="PS51819"/>
    </source>
</evidence>
<dbReference type="SUPFAM" id="SSF54593">
    <property type="entry name" value="Glyoxalase/Bleomycin resistance protein/Dihydroxybiphenyl dioxygenase"/>
    <property type="match status" value="1"/>
</dbReference>
<keyword evidence="2" id="KW-0560">Oxidoreductase</keyword>
<dbReference type="EMBL" id="QPJJ01000025">
    <property type="protein sequence ID" value="RCW62570.1"/>
    <property type="molecule type" value="Genomic_DNA"/>
</dbReference>
<accession>A0A368X3J3</accession>
<dbReference type="GO" id="GO:0016829">
    <property type="term" value="F:lyase activity"/>
    <property type="evidence" value="ECO:0007669"/>
    <property type="project" value="UniProtKB-KW"/>
</dbReference>